<protein>
    <submittedName>
        <fullName evidence="1">Uncharacterized protein</fullName>
    </submittedName>
</protein>
<gene>
    <name evidence="1" type="ORF">ASN_922</name>
</gene>
<organism evidence="1 2">
    <name type="scientific">Acetobacter senegalensis</name>
    <dbReference type="NCBI Taxonomy" id="446692"/>
    <lineage>
        <taxon>Bacteria</taxon>
        <taxon>Pseudomonadati</taxon>
        <taxon>Pseudomonadota</taxon>
        <taxon>Alphaproteobacteria</taxon>
        <taxon>Acetobacterales</taxon>
        <taxon>Acetobacteraceae</taxon>
        <taxon>Acetobacter</taxon>
    </lineage>
</organism>
<dbReference type="KEGG" id="asz:ASN_922"/>
<dbReference type="EMBL" id="LN606600">
    <property type="protein sequence ID" value="CEF40323.1"/>
    <property type="molecule type" value="Genomic_DNA"/>
</dbReference>
<name>A0A0U5B723_9PROT</name>
<dbReference type="Proteomes" id="UP000056109">
    <property type="component" value="Chromosome I"/>
</dbReference>
<evidence type="ECO:0000313" key="2">
    <source>
        <dbReference type="Proteomes" id="UP000056109"/>
    </source>
</evidence>
<reference evidence="2" key="1">
    <citation type="submission" date="2014-09" db="EMBL/GenBank/DDBJ databases">
        <authorList>
            <person name="Illeghems K.G."/>
        </authorList>
    </citation>
    <scope>NUCLEOTIDE SEQUENCE [LARGE SCALE GENOMIC DNA]</scope>
    <source>
        <strain evidence="2">108B</strain>
    </source>
</reference>
<sequence length="66" mass="7157">MHRKTGKLLDAADYFSVEKTLVQGACSVLAGKLSDWKTMALTGKIAEMPEPRATVLAPRTPWARAA</sequence>
<accession>A0A0U5B723</accession>
<keyword evidence="2" id="KW-1185">Reference proteome</keyword>
<proteinExistence type="predicted"/>
<dbReference type="AlphaFoldDB" id="A0A0U5B723"/>
<evidence type="ECO:0000313" key="1">
    <source>
        <dbReference type="EMBL" id="CEF40323.1"/>
    </source>
</evidence>